<dbReference type="InterPro" id="IPR040596">
    <property type="entry name" value="RNase_II_C_S1"/>
</dbReference>
<dbReference type="Pfam" id="PF00773">
    <property type="entry name" value="RNB"/>
    <property type="match status" value="1"/>
</dbReference>
<sequence length="501" mass="53724">MPARRLRLRRADVEPRAVGPSAVPDELAAAWQRLRDRLGIPGDFPPEVLAEARAAAARGPEVPEGAATERIDRTDLPFLTIDPEGSRDLDQAVCVRAEGDGFRVWYAIADVAAFVRPGGALDREAHRRGQTLYAPDRRTPLHPPELSEDAASLLADADRPALLWSVRLDADGRAVEAGVTRATVRSRARLSYPEAQRALDDPAVDLAGGDESRETLHRLRDVGRLREALEIARGGVSLDLPDQEVERTGTGWRLVYRALLPVEGWNAQISLLTGMAAADLMLGGRVGVLRTLPAADDGAVRRLRRIARALGLDWPTGQPYPDFVRALDPSRPAEAAMLTACTTLFRGAGYTAFDGEAPEHPGHAALAADYAHATAPLRRLVDRYVGEVCLALTAGRPVPAWARAALPALPAAMTASERTAHGYERAVIDLAEVVVLADRVGEVFTGTVVELDDKPGRGRIMITDPAVEARITGPSLELGAAVQARLAAADLEQGSVVFVQA</sequence>
<keyword evidence="3" id="KW-1185">Reference proteome</keyword>
<accession>A0A7W3P609</accession>
<dbReference type="SUPFAM" id="SSF50249">
    <property type="entry name" value="Nucleic acid-binding proteins"/>
    <property type="match status" value="1"/>
</dbReference>
<dbReference type="InterPro" id="IPR012340">
    <property type="entry name" value="NA-bd_OB-fold"/>
</dbReference>
<dbReference type="InterPro" id="IPR050180">
    <property type="entry name" value="RNR_Ribonuclease"/>
</dbReference>
<dbReference type="RefSeq" id="WP_328823750.1">
    <property type="nucleotide sequence ID" value="NZ_JACGWT010000003.1"/>
</dbReference>
<dbReference type="GO" id="GO:0003723">
    <property type="term" value="F:RNA binding"/>
    <property type="evidence" value="ECO:0007669"/>
    <property type="project" value="InterPro"/>
</dbReference>
<dbReference type="GO" id="GO:0006402">
    <property type="term" value="P:mRNA catabolic process"/>
    <property type="evidence" value="ECO:0007669"/>
    <property type="project" value="TreeGrafter"/>
</dbReference>
<evidence type="ECO:0000313" key="3">
    <source>
        <dbReference type="Proteomes" id="UP000523079"/>
    </source>
</evidence>
<dbReference type="Pfam" id="PF18614">
    <property type="entry name" value="RNase_II_C_S1"/>
    <property type="match status" value="1"/>
</dbReference>
<evidence type="ECO:0000259" key="1">
    <source>
        <dbReference type="SMART" id="SM00955"/>
    </source>
</evidence>
<protein>
    <submittedName>
        <fullName evidence="2">Exoribonuclease R</fullName>
    </submittedName>
</protein>
<proteinExistence type="predicted"/>
<dbReference type="EMBL" id="JACGWT010000003">
    <property type="protein sequence ID" value="MBA8794458.1"/>
    <property type="molecule type" value="Genomic_DNA"/>
</dbReference>
<dbReference type="InterPro" id="IPR001900">
    <property type="entry name" value="RNase_II/R"/>
</dbReference>
<organism evidence="2 3">
    <name type="scientific">Microlunatus kandeliicorticis</name>
    <dbReference type="NCBI Taxonomy" id="1759536"/>
    <lineage>
        <taxon>Bacteria</taxon>
        <taxon>Bacillati</taxon>
        <taxon>Actinomycetota</taxon>
        <taxon>Actinomycetes</taxon>
        <taxon>Propionibacteriales</taxon>
        <taxon>Propionibacteriaceae</taxon>
        <taxon>Microlunatus</taxon>
    </lineage>
</organism>
<dbReference type="PANTHER" id="PTHR23355:SF9">
    <property type="entry name" value="DIS3-LIKE EXONUCLEASE 2"/>
    <property type="match status" value="1"/>
</dbReference>
<dbReference type="Proteomes" id="UP000523079">
    <property type="component" value="Unassembled WGS sequence"/>
</dbReference>
<dbReference type="SMART" id="SM00955">
    <property type="entry name" value="RNB"/>
    <property type="match status" value="1"/>
</dbReference>
<reference evidence="2 3" key="1">
    <citation type="submission" date="2020-07" db="EMBL/GenBank/DDBJ databases">
        <title>Sequencing the genomes of 1000 actinobacteria strains.</title>
        <authorList>
            <person name="Klenk H.-P."/>
        </authorList>
    </citation>
    <scope>NUCLEOTIDE SEQUENCE [LARGE SCALE GENOMIC DNA]</scope>
    <source>
        <strain evidence="2 3">DSM 100723</strain>
    </source>
</reference>
<comment type="caution">
    <text evidence="2">The sequence shown here is derived from an EMBL/GenBank/DDBJ whole genome shotgun (WGS) entry which is preliminary data.</text>
</comment>
<evidence type="ECO:0000313" key="2">
    <source>
        <dbReference type="EMBL" id="MBA8794458.1"/>
    </source>
</evidence>
<gene>
    <name evidence="2" type="ORF">FHX74_002077</name>
</gene>
<name>A0A7W3P609_9ACTN</name>
<dbReference type="GO" id="GO:0004540">
    <property type="term" value="F:RNA nuclease activity"/>
    <property type="evidence" value="ECO:0007669"/>
    <property type="project" value="InterPro"/>
</dbReference>
<dbReference type="PANTHER" id="PTHR23355">
    <property type="entry name" value="RIBONUCLEASE"/>
    <property type="match status" value="1"/>
</dbReference>
<feature type="domain" description="RNB" evidence="1">
    <location>
        <begin position="70"/>
        <end position="395"/>
    </location>
</feature>
<dbReference type="AlphaFoldDB" id="A0A7W3P609"/>